<feature type="transmembrane region" description="Helical" evidence="1">
    <location>
        <begin position="48"/>
        <end position="67"/>
    </location>
</feature>
<feature type="domain" description="DUF7087" evidence="2">
    <location>
        <begin position="10"/>
        <end position="142"/>
    </location>
</feature>
<dbReference type="InterPro" id="IPR055514">
    <property type="entry name" value="DUF7087"/>
</dbReference>
<dbReference type="EMBL" id="JAVFWL010000001">
    <property type="protein sequence ID" value="KAK6730973.1"/>
    <property type="molecule type" value="Genomic_DNA"/>
</dbReference>
<proteinExistence type="predicted"/>
<sequence length="146" mass="17084">MSKSKSFYGDYDFPYIVGAARALQFSCCIFQILMIFTQSGSIDIILFIYYNILCVMYTIHIFRRWYYNIDGRFDLRQLIREPENTTKVQYSIALFTPTVLSILIYLSVKLYDGFVIFLWVITCIIEMLLAVGLLGLEAFEVFVLKN</sequence>
<keyword evidence="1" id="KW-0472">Membrane</keyword>
<keyword evidence="1" id="KW-1133">Transmembrane helix</keyword>
<dbReference type="Proteomes" id="UP001303046">
    <property type="component" value="Unassembled WGS sequence"/>
</dbReference>
<evidence type="ECO:0000259" key="2">
    <source>
        <dbReference type="Pfam" id="PF23346"/>
    </source>
</evidence>
<reference evidence="3 4" key="1">
    <citation type="submission" date="2023-08" db="EMBL/GenBank/DDBJ databases">
        <title>A Necator americanus chromosomal reference genome.</title>
        <authorList>
            <person name="Ilik V."/>
            <person name="Petrzelkova K.J."/>
            <person name="Pardy F."/>
            <person name="Fuh T."/>
            <person name="Niatou-Singa F.S."/>
            <person name="Gouil Q."/>
            <person name="Baker L."/>
            <person name="Ritchie M.E."/>
            <person name="Jex A.R."/>
            <person name="Gazzola D."/>
            <person name="Li H."/>
            <person name="Toshio Fujiwara R."/>
            <person name="Zhan B."/>
            <person name="Aroian R.V."/>
            <person name="Pafco B."/>
            <person name="Schwarz E.M."/>
        </authorList>
    </citation>
    <scope>NUCLEOTIDE SEQUENCE [LARGE SCALE GENOMIC DNA]</scope>
    <source>
        <strain evidence="3 4">Aroian</strain>
        <tissue evidence="3">Whole animal</tissue>
    </source>
</reference>
<keyword evidence="4" id="KW-1185">Reference proteome</keyword>
<keyword evidence="1" id="KW-0812">Transmembrane</keyword>
<gene>
    <name evidence="3" type="primary">Necator_chrI.g3571</name>
    <name evidence="3" type="ORF">RB195_007442</name>
</gene>
<comment type="caution">
    <text evidence="3">The sequence shown here is derived from an EMBL/GenBank/DDBJ whole genome shotgun (WGS) entry which is preliminary data.</text>
</comment>
<dbReference type="Pfam" id="PF23346">
    <property type="entry name" value="DUF7087"/>
    <property type="match status" value="1"/>
</dbReference>
<feature type="transmembrane region" description="Helical" evidence="1">
    <location>
        <begin position="88"/>
        <end position="108"/>
    </location>
</feature>
<accession>A0ABR1C008</accession>
<evidence type="ECO:0000313" key="4">
    <source>
        <dbReference type="Proteomes" id="UP001303046"/>
    </source>
</evidence>
<evidence type="ECO:0000256" key="1">
    <source>
        <dbReference type="SAM" id="Phobius"/>
    </source>
</evidence>
<feature type="transmembrane region" description="Helical" evidence="1">
    <location>
        <begin position="12"/>
        <end position="36"/>
    </location>
</feature>
<organism evidence="3 4">
    <name type="scientific">Necator americanus</name>
    <name type="common">Human hookworm</name>
    <dbReference type="NCBI Taxonomy" id="51031"/>
    <lineage>
        <taxon>Eukaryota</taxon>
        <taxon>Metazoa</taxon>
        <taxon>Ecdysozoa</taxon>
        <taxon>Nematoda</taxon>
        <taxon>Chromadorea</taxon>
        <taxon>Rhabditida</taxon>
        <taxon>Rhabditina</taxon>
        <taxon>Rhabditomorpha</taxon>
        <taxon>Strongyloidea</taxon>
        <taxon>Ancylostomatidae</taxon>
        <taxon>Bunostominae</taxon>
        <taxon>Necator</taxon>
    </lineage>
</organism>
<evidence type="ECO:0000313" key="3">
    <source>
        <dbReference type="EMBL" id="KAK6730973.1"/>
    </source>
</evidence>
<dbReference type="PANTHER" id="PTHR36940:SF1">
    <property type="entry name" value="DUF3278 DOMAIN-CONTAINING PROTEIN"/>
    <property type="match status" value="1"/>
</dbReference>
<protein>
    <recommendedName>
        <fullName evidence="2">DUF7087 domain-containing protein</fullName>
    </recommendedName>
</protein>
<name>A0ABR1C008_NECAM</name>
<dbReference type="PANTHER" id="PTHR36940">
    <property type="entry name" value="PROTEIN CBG20338"/>
    <property type="match status" value="1"/>
</dbReference>
<feature type="transmembrane region" description="Helical" evidence="1">
    <location>
        <begin position="114"/>
        <end position="136"/>
    </location>
</feature>